<evidence type="ECO:0000313" key="1">
    <source>
        <dbReference type="EMBL" id="GGE32221.1"/>
    </source>
</evidence>
<dbReference type="EMBL" id="BMGM01000004">
    <property type="protein sequence ID" value="GGE32221.1"/>
    <property type="molecule type" value="Genomic_DNA"/>
</dbReference>
<name>A0ABQ1SEC5_9FLAO</name>
<accession>A0ABQ1SEC5</accession>
<protein>
    <recommendedName>
        <fullName evidence="3">Type II toxin-antitoxin system PemK/MazF family toxin</fullName>
    </recommendedName>
</protein>
<organism evidence="1 2">
    <name type="scientific">Psychroflexus planctonicus</name>
    <dbReference type="NCBI Taxonomy" id="1526575"/>
    <lineage>
        <taxon>Bacteria</taxon>
        <taxon>Pseudomonadati</taxon>
        <taxon>Bacteroidota</taxon>
        <taxon>Flavobacteriia</taxon>
        <taxon>Flavobacteriales</taxon>
        <taxon>Flavobacteriaceae</taxon>
        <taxon>Psychroflexus</taxon>
    </lineage>
</organism>
<keyword evidence="2" id="KW-1185">Reference proteome</keyword>
<evidence type="ECO:0000313" key="2">
    <source>
        <dbReference type="Proteomes" id="UP000599179"/>
    </source>
</evidence>
<gene>
    <name evidence="1" type="ORF">GCM10010832_10620</name>
</gene>
<sequence length="106" mass="11792">MKKGDIVLIPFPFTDLSGIKKRPAVILVEAKDDITVSFMTTQLKWKTNHDMIIKPTELNGLKMNSLLRVGKIVTLNKNLAIGKLGELKHAEIADLNNSLISLLKLN</sequence>
<dbReference type="InterPro" id="IPR011067">
    <property type="entry name" value="Plasmid_toxin/cell-grow_inhib"/>
</dbReference>
<proteinExistence type="predicted"/>
<dbReference type="RefSeq" id="WP_188458063.1">
    <property type="nucleotide sequence ID" value="NZ_BMGM01000004.1"/>
</dbReference>
<dbReference type="Proteomes" id="UP000599179">
    <property type="component" value="Unassembled WGS sequence"/>
</dbReference>
<reference evidence="2" key="1">
    <citation type="journal article" date="2019" name="Int. J. Syst. Evol. Microbiol.">
        <title>The Global Catalogue of Microorganisms (GCM) 10K type strain sequencing project: providing services to taxonomists for standard genome sequencing and annotation.</title>
        <authorList>
            <consortium name="The Broad Institute Genomics Platform"/>
            <consortium name="The Broad Institute Genome Sequencing Center for Infectious Disease"/>
            <person name="Wu L."/>
            <person name="Ma J."/>
        </authorList>
    </citation>
    <scope>NUCLEOTIDE SEQUENCE [LARGE SCALE GENOMIC DNA]</scope>
    <source>
        <strain evidence="2">CGMCC 1.12931</strain>
    </source>
</reference>
<dbReference type="InterPro" id="IPR003477">
    <property type="entry name" value="PemK-like"/>
</dbReference>
<dbReference type="Gene3D" id="2.30.30.110">
    <property type="match status" value="1"/>
</dbReference>
<evidence type="ECO:0008006" key="3">
    <source>
        <dbReference type="Google" id="ProtNLM"/>
    </source>
</evidence>
<dbReference type="SUPFAM" id="SSF50118">
    <property type="entry name" value="Cell growth inhibitor/plasmid maintenance toxic component"/>
    <property type="match status" value="1"/>
</dbReference>
<dbReference type="Pfam" id="PF02452">
    <property type="entry name" value="PemK_toxin"/>
    <property type="match status" value="1"/>
</dbReference>
<comment type="caution">
    <text evidence="1">The sequence shown here is derived from an EMBL/GenBank/DDBJ whole genome shotgun (WGS) entry which is preliminary data.</text>
</comment>